<dbReference type="Pfam" id="PF19391">
    <property type="entry name" value="DUF5966"/>
    <property type="match status" value="1"/>
</dbReference>
<dbReference type="EMBL" id="UHFM01000005">
    <property type="protein sequence ID" value="SUN58044.1"/>
    <property type="molecule type" value="Genomic_DNA"/>
</dbReference>
<evidence type="ECO:0000256" key="1">
    <source>
        <dbReference type="SAM" id="Phobius"/>
    </source>
</evidence>
<dbReference type="AlphaFoldDB" id="A0A380JZT5"/>
<keyword evidence="1" id="KW-1133">Transmembrane helix</keyword>
<feature type="transmembrane region" description="Helical" evidence="1">
    <location>
        <begin position="32"/>
        <end position="53"/>
    </location>
</feature>
<keyword evidence="1" id="KW-0812">Transmembrane</keyword>
<dbReference type="Proteomes" id="UP000254510">
    <property type="component" value="Unassembled WGS sequence"/>
</dbReference>
<gene>
    <name evidence="2" type="ORF">NCTC13767_00186</name>
</gene>
<reference evidence="2 3" key="1">
    <citation type="submission" date="2018-06" db="EMBL/GenBank/DDBJ databases">
        <authorList>
            <consortium name="Pathogen Informatics"/>
            <person name="Doyle S."/>
        </authorList>
    </citation>
    <scope>NUCLEOTIDE SEQUENCE [LARGE SCALE GENOMIC DNA]</scope>
    <source>
        <strain evidence="2 3">NCTC13767</strain>
    </source>
</reference>
<dbReference type="InterPro" id="IPR046010">
    <property type="entry name" value="DUF5966"/>
</dbReference>
<evidence type="ECO:0000313" key="3">
    <source>
        <dbReference type="Proteomes" id="UP000254510"/>
    </source>
</evidence>
<sequence length="109" mass="12431">MLEQILQSLLIFAAIGLMLLVLYRIVKVSGALFLIGLISGLVFIEIYGIYLFFTERYLYTEDLATNGVWSFTAFYVCFNVLIIAGVVVKLVKSRVAQITNKYLFFEELN</sequence>
<protein>
    <submittedName>
        <fullName evidence="2">Uncharacterized protein</fullName>
    </submittedName>
</protein>
<name>A0A380JZT5_9STRE</name>
<evidence type="ECO:0000313" key="2">
    <source>
        <dbReference type="EMBL" id="SUN58044.1"/>
    </source>
</evidence>
<feature type="transmembrane region" description="Helical" evidence="1">
    <location>
        <begin position="73"/>
        <end position="91"/>
    </location>
</feature>
<keyword evidence="1" id="KW-0472">Membrane</keyword>
<proteinExistence type="predicted"/>
<accession>A0A380JZT5</accession>
<organism evidence="2 3">
    <name type="scientific">Streptococcus gallolyticus</name>
    <dbReference type="NCBI Taxonomy" id="315405"/>
    <lineage>
        <taxon>Bacteria</taxon>
        <taxon>Bacillati</taxon>
        <taxon>Bacillota</taxon>
        <taxon>Bacilli</taxon>
        <taxon>Lactobacillales</taxon>
        <taxon>Streptococcaceae</taxon>
        <taxon>Streptococcus</taxon>
    </lineage>
</organism>
<feature type="transmembrane region" description="Helical" evidence="1">
    <location>
        <begin position="6"/>
        <end position="25"/>
    </location>
</feature>